<evidence type="ECO:0000313" key="10">
    <source>
        <dbReference type="Ensembl" id="ENSCAFP00020014115.1"/>
    </source>
</evidence>
<sequence>MNGVVGVVATNIPCEVVAFSDRRLRPLIYIYNFPGLIRRTKLKGNVLLDYTLLSFSYCGTYLASYSSLPEFELAIWNWESSVILCKKSQPGTDVSQMTFNPMNWHQLCLSSPSAVTVWTIERSNQEHYLKAKSVKLPMEDGSFFNETDVIFPTSLAKDLIYGPILPLSAIAGLVGEEAETFRPKDDLYPSLHPSIHCWTPTSDLYVGCEEGHLLMINGETLKVTVLKIEDTVAKERRNLISPVTMAYQKGGVLISGIDGFVYSFIIKDSTYKIETFLDVEEPMTIS</sequence>
<keyword evidence="4" id="KW-0677">Repeat</keyword>
<evidence type="ECO:0000256" key="3">
    <source>
        <dbReference type="ARBA" id="ARBA00022574"/>
    </source>
</evidence>
<dbReference type="SUPFAM" id="SSF50978">
    <property type="entry name" value="WD40 repeat-like"/>
    <property type="match status" value="1"/>
</dbReference>
<reference evidence="10" key="1">
    <citation type="submission" date="2025-08" db="UniProtKB">
        <authorList>
            <consortium name="Ensembl"/>
        </authorList>
    </citation>
    <scope>IDENTIFICATION</scope>
</reference>
<dbReference type="GeneTree" id="ENSGT00530000064714"/>
<evidence type="ECO:0000256" key="9">
    <source>
        <dbReference type="ARBA" id="ARBA00023662"/>
    </source>
</evidence>
<keyword evidence="3" id="KW-0853">WD repeat</keyword>
<dbReference type="GO" id="GO:0005930">
    <property type="term" value="C:axoneme"/>
    <property type="evidence" value="ECO:0007669"/>
    <property type="project" value="UniProtKB-SubCell"/>
</dbReference>
<organism evidence="10 11">
    <name type="scientific">Canis lupus dingo</name>
    <name type="common">dingo</name>
    <dbReference type="NCBI Taxonomy" id="286419"/>
    <lineage>
        <taxon>Eukaryota</taxon>
        <taxon>Metazoa</taxon>
        <taxon>Chordata</taxon>
        <taxon>Craniata</taxon>
        <taxon>Vertebrata</taxon>
        <taxon>Euteleostomi</taxon>
        <taxon>Mammalia</taxon>
        <taxon>Eutheria</taxon>
        <taxon>Laurasiatheria</taxon>
        <taxon>Carnivora</taxon>
        <taxon>Caniformia</taxon>
        <taxon>Canidae</taxon>
        <taxon>Canis</taxon>
    </lineage>
</organism>
<keyword evidence="5" id="KW-0175">Coiled coil</keyword>
<dbReference type="InterPro" id="IPR015943">
    <property type="entry name" value="WD40/YVTN_repeat-like_dom_sf"/>
</dbReference>
<reference evidence="10" key="2">
    <citation type="submission" date="2025-09" db="UniProtKB">
        <authorList>
            <consortium name="Ensembl"/>
        </authorList>
    </citation>
    <scope>IDENTIFICATION</scope>
</reference>
<dbReference type="Gene3D" id="2.130.10.10">
    <property type="entry name" value="YVTN repeat-like/Quinoprotein amine dehydrogenase"/>
    <property type="match status" value="1"/>
</dbReference>
<keyword evidence="11" id="KW-1185">Reference proteome</keyword>
<evidence type="ECO:0000256" key="6">
    <source>
        <dbReference type="ARBA" id="ARBA00023212"/>
    </source>
</evidence>
<evidence type="ECO:0000256" key="4">
    <source>
        <dbReference type="ARBA" id="ARBA00022737"/>
    </source>
</evidence>
<dbReference type="Ensembl" id="ENSCAFT00020016411.1">
    <property type="protein sequence ID" value="ENSCAFP00020014115.1"/>
    <property type="gene ID" value="ENSCAFG00020011414.1"/>
</dbReference>
<dbReference type="PANTHER" id="PTHR14885">
    <property type="entry name" value="CILIA- AND FLAGELLA-ASSOCIATED PROTEIN 43-RELATED"/>
    <property type="match status" value="1"/>
</dbReference>
<evidence type="ECO:0000313" key="11">
    <source>
        <dbReference type="Proteomes" id="UP000694391"/>
    </source>
</evidence>
<name>A0A8C0KE90_CANLU</name>
<dbReference type="GO" id="GO:0007288">
    <property type="term" value="P:sperm axoneme assembly"/>
    <property type="evidence" value="ECO:0007669"/>
    <property type="project" value="TreeGrafter"/>
</dbReference>
<proteinExistence type="inferred from homology"/>
<comment type="similarity">
    <text evidence="8">Belongs to the CFAP43 family.</text>
</comment>
<keyword evidence="7" id="KW-0966">Cell projection</keyword>
<evidence type="ECO:0000256" key="2">
    <source>
        <dbReference type="ARBA" id="ARBA00022490"/>
    </source>
</evidence>
<accession>A0A8C0KE90</accession>
<evidence type="ECO:0000256" key="8">
    <source>
        <dbReference type="ARBA" id="ARBA00023605"/>
    </source>
</evidence>
<evidence type="ECO:0000256" key="5">
    <source>
        <dbReference type="ARBA" id="ARBA00023054"/>
    </source>
</evidence>
<dbReference type="AlphaFoldDB" id="A0A8C0KE90"/>
<keyword evidence="2" id="KW-0963">Cytoplasm</keyword>
<evidence type="ECO:0000256" key="7">
    <source>
        <dbReference type="ARBA" id="ARBA00023273"/>
    </source>
</evidence>
<protein>
    <recommendedName>
        <fullName evidence="9">Cilia- and flagella-associated protein 43</fullName>
    </recommendedName>
</protein>
<evidence type="ECO:0000256" key="1">
    <source>
        <dbReference type="ARBA" id="ARBA00004430"/>
    </source>
</evidence>
<dbReference type="PANTHER" id="PTHR14885:SF1">
    <property type="entry name" value="CILIA- AND FLAGELLA-ASSOCIATED PROTEIN 43"/>
    <property type="match status" value="1"/>
</dbReference>
<keyword evidence="6" id="KW-0206">Cytoskeleton</keyword>
<dbReference type="InterPro" id="IPR036322">
    <property type="entry name" value="WD40_repeat_dom_sf"/>
</dbReference>
<comment type="subcellular location">
    <subcellularLocation>
        <location evidence="1">Cytoplasm</location>
        <location evidence="1">Cytoskeleton</location>
        <location evidence="1">Cilium axoneme</location>
    </subcellularLocation>
</comment>
<dbReference type="Proteomes" id="UP000694391">
    <property type="component" value="Unplaced"/>
</dbReference>